<comment type="caution">
    <text evidence="2">The sequence shown here is derived from an EMBL/GenBank/DDBJ whole genome shotgun (WGS) entry which is preliminary data.</text>
</comment>
<evidence type="ECO:0000313" key="2">
    <source>
        <dbReference type="EMBL" id="MBO2007010.1"/>
    </source>
</evidence>
<protein>
    <submittedName>
        <fullName evidence="2">Uncharacterized protein</fullName>
    </submittedName>
</protein>
<dbReference type="AlphaFoldDB" id="A0A939NM76"/>
<sequence>MAWMLHSEAGWRVGEPSFVTYRREPPASRTARFGTTCRSKPGRSPKPPLRRGAIETCPRSFAPIAVPRARHLHVRHVAARSKAATWHLRTLEPGAAIARRFRPPSQGGTAWGRCRSLFLGFDDPPHRTRQGLAADGVNVDESAQAVQPADSGSAVQPCRLKLDTTLVLDMQSGADHPGSSTGPEVCRSRCFASSFQCGAHWLVWLLQSAGWRQGSR</sequence>
<feature type="region of interest" description="Disordered" evidence="1">
    <location>
        <begin position="29"/>
        <end position="53"/>
    </location>
</feature>
<reference evidence="2" key="1">
    <citation type="submission" date="2021-03" db="EMBL/GenBank/DDBJ databases">
        <title>Molecular epidemiology and mechanisms of colistin and carbapenem resistance in Enterobacteriaceae from clinical isolates, the environment and porcine samples in Pretoria, South Africa.</title>
        <authorList>
            <person name="Bogoshi D."/>
            <person name="Mbelle N.M."/>
            <person name="Naidoo V."/>
            <person name="Osei Sekyere J."/>
        </authorList>
    </citation>
    <scope>NUCLEOTIDE SEQUENCE</scope>
    <source>
        <strain evidence="2">C080</strain>
    </source>
</reference>
<accession>A0A939NM76</accession>
<evidence type="ECO:0000256" key="1">
    <source>
        <dbReference type="SAM" id="MobiDB-lite"/>
    </source>
</evidence>
<proteinExistence type="predicted"/>
<dbReference type="EMBL" id="JAGETR010000086">
    <property type="protein sequence ID" value="MBO2007010.1"/>
    <property type="molecule type" value="Genomic_DNA"/>
</dbReference>
<name>A0A939NM76_SERMA</name>
<organism evidence="2">
    <name type="scientific">Serratia marcescens</name>
    <dbReference type="NCBI Taxonomy" id="615"/>
    <lineage>
        <taxon>Bacteria</taxon>
        <taxon>Pseudomonadati</taxon>
        <taxon>Pseudomonadota</taxon>
        <taxon>Gammaproteobacteria</taxon>
        <taxon>Enterobacterales</taxon>
        <taxon>Yersiniaceae</taxon>
        <taxon>Serratia</taxon>
    </lineage>
</organism>
<gene>
    <name evidence="2" type="ORF">J4732_14070</name>
</gene>